<feature type="transmembrane region" description="Helical" evidence="8">
    <location>
        <begin position="180"/>
        <end position="201"/>
    </location>
</feature>
<reference evidence="9 10" key="1">
    <citation type="submission" date="2018-08" db="EMBL/GenBank/DDBJ databases">
        <title>Genomic Encyclopedia of Type Strains, Phase III (KMG-III): the genomes of soil and plant-associated and newly described type strains.</title>
        <authorList>
            <person name="Whitman W."/>
        </authorList>
    </citation>
    <scope>NUCLEOTIDE SEQUENCE [LARGE SCALE GENOMIC DNA]</scope>
    <source>
        <strain evidence="9 10">CECT 7375</strain>
    </source>
</reference>
<feature type="transmembrane region" description="Helical" evidence="8">
    <location>
        <begin position="69"/>
        <end position="90"/>
    </location>
</feature>
<dbReference type="OrthoDB" id="3238001at2"/>
<protein>
    <recommendedName>
        <fullName evidence="11">Permease</fullName>
    </recommendedName>
</protein>
<keyword evidence="3" id="KW-0813">Transport</keyword>
<keyword evidence="5 8" id="KW-0812">Transmembrane</keyword>
<dbReference type="Pfam" id="PF03547">
    <property type="entry name" value="Mem_trans"/>
    <property type="match status" value="1"/>
</dbReference>
<name>A0A3E0D9K7_9GAMM</name>
<dbReference type="GO" id="GO:0055085">
    <property type="term" value="P:transmembrane transport"/>
    <property type="evidence" value="ECO:0007669"/>
    <property type="project" value="InterPro"/>
</dbReference>
<comment type="subcellular location">
    <subcellularLocation>
        <location evidence="1">Cell membrane</location>
        <topology evidence="1">Multi-pass membrane protein</topology>
    </subcellularLocation>
</comment>
<keyword evidence="6 8" id="KW-1133">Transmembrane helix</keyword>
<evidence type="ECO:0000256" key="3">
    <source>
        <dbReference type="ARBA" id="ARBA00022448"/>
    </source>
</evidence>
<evidence type="ECO:0000256" key="5">
    <source>
        <dbReference type="ARBA" id="ARBA00022692"/>
    </source>
</evidence>
<dbReference type="PANTHER" id="PTHR36838:SF1">
    <property type="entry name" value="SLR1864 PROTEIN"/>
    <property type="match status" value="1"/>
</dbReference>
<keyword evidence="10" id="KW-1185">Reference proteome</keyword>
<evidence type="ECO:0008006" key="11">
    <source>
        <dbReference type="Google" id="ProtNLM"/>
    </source>
</evidence>
<feature type="transmembrane region" description="Helical" evidence="8">
    <location>
        <begin position="157"/>
        <end position="174"/>
    </location>
</feature>
<dbReference type="Gene3D" id="1.20.1530.20">
    <property type="match status" value="1"/>
</dbReference>
<feature type="transmembrane region" description="Helical" evidence="8">
    <location>
        <begin position="125"/>
        <end position="145"/>
    </location>
</feature>
<comment type="similarity">
    <text evidence="2">Belongs to the auxin efflux carrier (TC 2.A.69) family.</text>
</comment>
<evidence type="ECO:0000313" key="9">
    <source>
        <dbReference type="EMBL" id="REG79346.1"/>
    </source>
</evidence>
<feature type="transmembrane region" description="Helical" evidence="8">
    <location>
        <begin position="102"/>
        <end position="119"/>
    </location>
</feature>
<evidence type="ECO:0000256" key="6">
    <source>
        <dbReference type="ARBA" id="ARBA00022989"/>
    </source>
</evidence>
<feature type="transmembrane region" description="Helical" evidence="8">
    <location>
        <begin position="273"/>
        <end position="294"/>
    </location>
</feature>
<feature type="transmembrane region" description="Helical" evidence="8">
    <location>
        <begin position="242"/>
        <end position="261"/>
    </location>
</feature>
<gene>
    <name evidence="9" type="ORF">DFP81_1207</name>
</gene>
<dbReference type="PANTHER" id="PTHR36838">
    <property type="entry name" value="AUXIN EFFLUX CARRIER FAMILY PROTEIN"/>
    <property type="match status" value="1"/>
</dbReference>
<keyword evidence="4" id="KW-1003">Cell membrane</keyword>
<dbReference type="InterPro" id="IPR038770">
    <property type="entry name" value="Na+/solute_symporter_sf"/>
</dbReference>
<dbReference type="EMBL" id="QUNG01000020">
    <property type="protein sequence ID" value="REG79346.1"/>
    <property type="molecule type" value="Genomic_DNA"/>
</dbReference>
<accession>A0A3E0D9K7</accession>
<keyword evidence="7 8" id="KW-0472">Membrane</keyword>
<dbReference type="Proteomes" id="UP000256542">
    <property type="component" value="Unassembled WGS sequence"/>
</dbReference>
<evidence type="ECO:0000256" key="8">
    <source>
        <dbReference type="SAM" id="Phobius"/>
    </source>
</evidence>
<organism evidence="9 10">
    <name type="scientific">Marinomonas pollencensis</name>
    <dbReference type="NCBI Taxonomy" id="491954"/>
    <lineage>
        <taxon>Bacteria</taxon>
        <taxon>Pseudomonadati</taxon>
        <taxon>Pseudomonadota</taxon>
        <taxon>Gammaproteobacteria</taxon>
        <taxon>Oceanospirillales</taxon>
        <taxon>Oceanospirillaceae</taxon>
        <taxon>Marinomonas</taxon>
    </lineage>
</organism>
<dbReference type="InterPro" id="IPR004776">
    <property type="entry name" value="Mem_transp_PIN-like"/>
</dbReference>
<feature type="transmembrane region" description="Helical" evidence="8">
    <location>
        <begin position="40"/>
        <end position="57"/>
    </location>
</feature>
<evidence type="ECO:0000256" key="4">
    <source>
        <dbReference type="ARBA" id="ARBA00022475"/>
    </source>
</evidence>
<evidence type="ECO:0000256" key="2">
    <source>
        <dbReference type="ARBA" id="ARBA00010145"/>
    </source>
</evidence>
<comment type="caution">
    <text evidence="9">The sequence shown here is derived from an EMBL/GenBank/DDBJ whole genome shotgun (WGS) entry which is preliminary data.</text>
</comment>
<proteinExistence type="inferred from homology"/>
<dbReference type="GO" id="GO:0005886">
    <property type="term" value="C:plasma membrane"/>
    <property type="evidence" value="ECO:0007669"/>
    <property type="project" value="UniProtKB-SubCell"/>
</dbReference>
<evidence type="ECO:0000256" key="7">
    <source>
        <dbReference type="ARBA" id="ARBA00023136"/>
    </source>
</evidence>
<evidence type="ECO:0000256" key="1">
    <source>
        <dbReference type="ARBA" id="ARBA00004651"/>
    </source>
</evidence>
<feature type="transmembrane region" description="Helical" evidence="8">
    <location>
        <begin position="6"/>
        <end position="28"/>
    </location>
</feature>
<dbReference type="RefSeq" id="WP_115899189.1">
    <property type="nucleotide sequence ID" value="NZ_QUNG01000020.1"/>
</dbReference>
<evidence type="ECO:0000313" key="10">
    <source>
        <dbReference type="Proteomes" id="UP000256542"/>
    </source>
</evidence>
<dbReference type="AlphaFoldDB" id="A0A3E0D9K7"/>
<feature type="transmembrane region" description="Helical" evidence="8">
    <location>
        <begin position="213"/>
        <end position="236"/>
    </location>
</feature>
<sequence>MDTSELFLQILNTVFPLVSIVLVGFLYARIRPTDMTVANRLNMSVFIPALIFSVMAAKEFHIAQYQGLIVAAACVVLGSGLLVWPLCRWLGVSAKTLVPPMMFNNSGNLGIPLLVLAFGEKALPIAVVLFLTENLLHFTVGMYLLDPKTKLTNILKMPMIIATILGLIWSLQGWTLVPAISVSVDMLGQISIPLMLFALGVRMTEVDLSHWKLGVISGLLCPLSGVIIAFIWQLMVGLSAENFAYLLVFACLPPAVLNYMVAEIYQQEPHKVASMVLIGNLMSLAIVPCVLFYAL</sequence>